<organism evidence="1 2">
    <name type="scientific">Symbiodinium microadriaticum</name>
    <name type="common">Dinoflagellate</name>
    <name type="synonym">Zooxanthella microadriatica</name>
    <dbReference type="NCBI Taxonomy" id="2951"/>
    <lineage>
        <taxon>Eukaryota</taxon>
        <taxon>Sar</taxon>
        <taxon>Alveolata</taxon>
        <taxon>Dinophyceae</taxon>
        <taxon>Suessiales</taxon>
        <taxon>Symbiodiniaceae</taxon>
        <taxon>Symbiodinium</taxon>
    </lineage>
</organism>
<evidence type="ECO:0000313" key="2">
    <source>
        <dbReference type="Proteomes" id="UP000186817"/>
    </source>
</evidence>
<reference evidence="1 2" key="1">
    <citation type="submission" date="2016-02" db="EMBL/GenBank/DDBJ databases">
        <title>Genome analysis of coral dinoflagellate symbionts highlights evolutionary adaptations to a symbiotic lifestyle.</title>
        <authorList>
            <person name="Aranda M."/>
            <person name="Li Y."/>
            <person name="Liew Y.J."/>
            <person name="Baumgarten S."/>
            <person name="Simakov O."/>
            <person name="Wilson M."/>
            <person name="Piel J."/>
            <person name="Ashoor H."/>
            <person name="Bougouffa S."/>
            <person name="Bajic V.B."/>
            <person name="Ryu T."/>
            <person name="Ravasi T."/>
            <person name="Bayer T."/>
            <person name="Micklem G."/>
            <person name="Kim H."/>
            <person name="Bhak J."/>
            <person name="Lajeunesse T.C."/>
            <person name="Voolstra C.R."/>
        </authorList>
    </citation>
    <scope>NUCLEOTIDE SEQUENCE [LARGE SCALE GENOMIC DNA]</scope>
    <source>
        <strain evidence="1 2">CCMP2467</strain>
    </source>
</reference>
<comment type="caution">
    <text evidence="1">The sequence shown here is derived from an EMBL/GenBank/DDBJ whole genome shotgun (WGS) entry which is preliminary data.</text>
</comment>
<dbReference type="EMBL" id="LSRX01002163">
    <property type="protein sequence ID" value="OLP76036.1"/>
    <property type="molecule type" value="Genomic_DNA"/>
</dbReference>
<gene>
    <name evidence="1" type="ORF">AK812_SmicGene44083</name>
</gene>
<keyword evidence="2" id="KW-1185">Reference proteome</keyword>
<evidence type="ECO:0000313" key="1">
    <source>
        <dbReference type="EMBL" id="OLP76036.1"/>
    </source>
</evidence>
<dbReference type="Proteomes" id="UP000186817">
    <property type="component" value="Unassembled WGS sequence"/>
</dbReference>
<sequence length="104" mass="11259">MCLRQKSHSAVNCWTSRYAGAFRTRDNFELYGGLVSIRSSHSSQRGGSLMADYVKVFGGELSIRDTRTQLEGGAIKANFLIAGGKVSIQNASARNGGNWDAAEQ</sequence>
<accession>A0A1Q9BZD2</accession>
<proteinExistence type="predicted"/>
<name>A0A1Q9BZD2_SYMMI</name>
<feature type="non-terminal residue" evidence="1">
    <location>
        <position position="104"/>
    </location>
</feature>
<dbReference type="AlphaFoldDB" id="A0A1Q9BZD2"/>
<protein>
    <submittedName>
        <fullName evidence="1">Uncharacterized protein</fullName>
    </submittedName>
</protein>